<sequence length="72" mass="7806">MSSTAIAPAAFAQETAQVRIVAAWARLEEILAQLPPPRPLPTAQGRSHTLAPLITNPLDHPATDPDRWAQFI</sequence>
<comment type="caution">
    <text evidence="1">The sequence shown here is derived from an EMBL/GenBank/DDBJ whole genome shotgun (WGS) entry which is preliminary data.</text>
</comment>
<evidence type="ECO:0000313" key="1">
    <source>
        <dbReference type="EMBL" id="MBD2768457.1"/>
    </source>
</evidence>
<protein>
    <submittedName>
        <fullName evidence="1">Uncharacterized protein</fullName>
    </submittedName>
</protein>
<keyword evidence="2" id="KW-1185">Reference proteome</keyword>
<dbReference type="RefSeq" id="WP_191005272.1">
    <property type="nucleotide sequence ID" value="NZ_JACXAD010000011.1"/>
</dbReference>
<gene>
    <name evidence="1" type="ORF">IC235_11205</name>
</gene>
<organism evidence="1 2">
    <name type="scientific">Hymenobacter montanus</name>
    <dbReference type="NCBI Taxonomy" id="2771359"/>
    <lineage>
        <taxon>Bacteria</taxon>
        <taxon>Pseudomonadati</taxon>
        <taxon>Bacteroidota</taxon>
        <taxon>Cytophagia</taxon>
        <taxon>Cytophagales</taxon>
        <taxon>Hymenobacteraceae</taxon>
        <taxon>Hymenobacter</taxon>
    </lineage>
</organism>
<proteinExistence type="predicted"/>
<name>A0A927BCV1_9BACT</name>
<dbReference type="AlphaFoldDB" id="A0A927BCV1"/>
<evidence type="ECO:0000313" key="2">
    <source>
        <dbReference type="Proteomes" id="UP000612233"/>
    </source>
</evidence>
<dbReference type="Proteomes" id="UP000612233">
    <property type="component" value="Unassembled WGS sequence"/>
</dbReference>
<reference evidence="1" key="1">
    <citation type="submission" date="2020-09" db="EMBL/GenBank/DDBJ databases">
        <authorList>
            <person name="Kim M.K."/>
        </authorList>
    </citation>
    <scope>NUCLEOTIDE SEQUENCE</scope>
    <source>
        <strain evidence="1">BT664</strain>
    </source>
</reference>
<accession>A0A927BCV1</accession>
<dbReference type="EMBL" id="JACXAD010000011">
    <property type="protein sequence ID" value="MBD2768457.1"/>
    <property type="molecule type" value="Genomic_DNA"/>
</dbReference>